<keyword evidence="2" id="KW-0285">Flavoprotein</keyword>
<name>A0ABS7REJ1_9HYPH</name>
<dbReference type="EMBL" id="JAHSQO010000006">
    <property type="protein sequence ID" value="MBY8918426.1"/>
    <property type="molecule type" value="Genomic_DNA"/>
</dbReference>
<keyword evidence="8" id="KW-1185">Reference proteome</keyword>
<dbReference type="SUPFAM" id="SSF55424">
    <property type="entry name" value="FAD/NAD-linked reductases, dimerisation (C-terminal) domain"/>
    <property type="match status" value="1"/>
</dbReference>
<dbReference type="Proteomes" id="UP000777661">
    <property type="component" value="Unassembled WGS sequence"/>
</dbReference>
<geneLocation type="plasmid" evidence="7">
    <name>pR6_1</name>
</geneLocation>
<keyword evidence="4" id="KW-0560">Oxidoreductase</keyword>
<dbReference type="InterPro" id="IPR036188">
    <property type="entry name" value="FAD/NAD-bd_sf"/>
</dbReference>
<dbReference type="InterPro" id="IPR016156">
    <property type="entry name" value="FAD/NAD-linked_Rdtase_dimer_sf"/>
</dbReference>
<keyword evidence="3" id="KW-0274">FAD</keyword>
<comment type="cofactor">
    <cofactor evidence="1">
        <name>FAD</name>
        <dbReference type="ChEBI" id="CHEBI:57692"/>
    </cofactor>
</comment>
<accession>A0ABS7REJ1</accession>
<dbReference type="Pfam" id="PF14759">
    <property type="entry name" value="Reductase_C"/>
    <property type="match status" value="1"/>
</dbReference>
<dbReference type="PANTHER" id="PTHR43557">
    <property type="entry name" value="APOPTOSIS-INDUCING FACTOR 1"/>
    <property type="match status" value="1"/>
</dbReference>
<dbReference type="PRINTS" id="PR00469">
    <property type="entry name" value="PNDRDTASEII"/>
</dbReference>
<dbReference type="InterPro" id="IPR023753">
    <property type="entry name" value="FAD/NAD-binding_dom"/>
</dbReference>
<dbReference type="RefSeq" id="WP_223006560.1">
    <property type="nucleotide sequence ID" value="NZ_JAHSQO010000006.1"/>
</dbReference>
<dbReference type="Pfam" id="PF07992">
    <property type="entry name" value="Pyr_redox_2"/>
    <property type="match status" value="1"/>
</dbReference>
<dbReference type="SUPFAM" id="SSF51905">
    <property type="entry name" value="FAD/NAD(P)-binding domain"/>
    <property type="match status" value="1"/>
</dbReference>
<feature type="domain" description="Reductase C-terminal" evidence="6">
    <location>
        <begin position="304"/>
        <end position="391"/>
    </location>
</feature>
<dbReference type="PRINTS" id="PR00368">
    <property type="entry name" value="FADPNR"/>
</dbReference>
<dbReference type="Gene3D" id="3.30.390.30">
    <property type="match status" value="1"/>
</dbReference>
<sequence length="394" mass="41878">MAGIVIIGAGECGVRAAFTLREAGYKGEVTLIGEETHLPYERPPLSKAAVPVPKPIAEEERYAEAGIELRRGVRIVRIDPEKRHVVAHGGGALSYDRLLIATGARARVFPGMEAAWTLRSIEDAQAILAMLGPGRRLAVIGAGFIGLELAATARGLGARVTVLEAAGRPMARIVPAEIAAVFEARHRAEGVSFLFGAQVAEAGPDRLLLSDGRQIDADVVVAGVGAVPETRLAEDAGLAVDNGIVVNNRFLTTDPHIFAAGDCCSFPFRGTRVRLESWRASQDQGAHAARAMLGAQDAYLRTPWFWSDQYDLGLQVAGLPNPAGSFTRRNLAGGAFVLFQTDEDERLSSASGVGLGNAVARHISIAEKLIERETPVPSGALSDPEVNLKRFLRG</sequence>
<evidence type="ECO:0000256" key="1">
    <source>
        <dbReference type="ARBA" id="ARBA00001974"/>
    </source>
</evidence>
<comment type="caution">
    <text evidence="7">The sequence shown here is derived from an EMBL/GenBank/DDBJ whole genome shotgun (WGS) entry which is preliminary data.</text>
</comment>
<dbReference type="Gene3D" id="3.50.50.60">
    <property type="entry name" value="FAD/NAD(P)-binding domain"/>
    <property type="match status" value="2"/>
</dbReference>
<gene>
    <name evidence="7" type="ORF">KVG22_17620</name>
</gene>
<evidence type="ECO:0000259" key="5">
    <source>
        <dbReference type="Pfam" id="PF07992"/>
    </source>
</evidence>
<reference evidence="7 8" key="1">
    <citation type="submission" date="2021-06" db="EMBL/GenBank/DDBJ databases">
        <title>Nitratireductor porphyridii sp. nov., isolated from a small marine red alga, Porphyridium purpureum in South Korea.</title>
        <authorList>
            <person name="Kim K.H."/>
            <person name="Kristyanto S."/>
            <person name="Jeon C.O."/>
        </authorList>
    </citation>
    <scope>NUCLEOTIDE SEQUENCE [LARGE SCALE GENOMIC DNA]</scope>
    <source>
        <strain evidence="7 8">R6</strain>
        <plasmid evidence="7">pR6_1</plasmid>
    </source>
</reference>
<evidence type="ECO:0000313" key="8">
    <source>
        <dbReference type="Proteomes" id="UP000777661"/>
    </source>
</evidence>
<feature type="domain" description="FAD/NAD(P)-binding" evidence="5">
    <location>
        <begin position="4"/>
        <end position="285"/>
    </location>
</feature>
<protein>
    <submittedName>
        <fullName evidence="7">FAD-dependent oxidoreductase</fullName>
    </submittedName>
</protein>
<evidence type="ECO:0000256" key="3">
    <source>
        <dbReference type="ARBA" id="ARBA00022827"/>
    </source>
</evidence>
<evidence type="ECO:0000256" key="4">
    <source>
        <dbReference type="ARBA" id="ARBA00023002"/>
    </source>
</evidence>
<proteinExistence type="predicted"/>
<dbReference type="PANTHER" id="PTHR43557:SF2">
    <property type="entry name" value="RIESKE DOMAIN-CONTAINING PROTEIN-RELATED"/>
    <property type="match status" value="1"/>
</dbReference>
<organism evidence="7 8">
    <name type="scientific">Nitratireductor rhodophyticola</name>
    <dbReference type="NCBI Taxonomy" id="2854036"/>
    <lineage>
        <taxon>Bacteria</taxon>
        <taxon>Pseudomonadati</taxon>
        <taxon>Pseudomonadota</taxon>
        <taxon>Alphaproteobacteria</taxon>
        <taxon>Hyphomicrobiales</taxon>
        <taxon>Phyllobacteriaceae</taxon>
        <taxon>Nitratireductor</taxon>
    </lineage>
</organism>
<keyword evidence="7" id="KW-0614">Plasmid</keyword>
<dbReference type="InterPro" id="IPR050446">
    <property type="entry name" value="FAD-oxidoreductase/Apoptosis"/>
</dbReference>
<evidence type="ECO:0000259" key="6">
    <source>
        <dbReference type="Pfam" id="PF14759"/>
    </source>
</evidence>
<dbReference type="InterPro" id="IPR028202">
    <property type="entry name" value="Reductase_C"/>
</dbReference>
<evidence type="ECO:0000256" key="2">
    <source>
        <dbReference type="ARBA" id="ARBA00022630"/>
    </source>
</evidence>
<evidence type="ECO:0000313" key="7">
    <source>
        <dbReference type="EMBL" id="MBY8918426.1"/>
    </source>
</evidence>